<protein>
    <submittedName>
        <fullName evidence="2">Uncharacterized protein</fullName>
    </submittedName>
</protein>
<dbReference type="VEuPathDB" id="FungiDB:ASPNIDRAFT2_41898"/>
<dbReference type="OrthoDB" id="10391421at2759"/>
<evidence type="ECO:0000313" key="3">
    <source>
        <dbReference type="Proteomes" id="UP000009038"/>
    </source>
</evidence>
<proteinExistence type="predicted"/>
<evidence type="ECO:0000313" key="2">
    <source>
        <dbReference type="EMBL" id="EHA27956.1"/>
    </source>
</evidence>
<evidence type="ECO:0000256" key="1">
    <source>
        <dbReference type="SAM" id="MobiDB-lite"/>
    </source>
</evidence>
<comment type="caution">
    <text evidence="2">The sequence shown here is derived from an EMBL/GenBank/DDBJ whole genome shotgun (WGS) entry which is preliminary data.</text>
</comment>
<sequence length="209" mass="22186">MTIQEVGMFEQINLVPVIPGASSVIPVMAIFTADRIADKRMVCDTQVRSIAVIADRIRADLEDSTSVRTISTVLRSLSGLVLPLSRPTKYESLVLGGAENEGGSEVAGSAVIGDKHGPRTQTATPRPLASFSGAGEPNYWLEGSCQMQRGGSVGCLLGVVYQLASQPLVSDPFPTTRNTKTRAPPARPVHANSSIFSGLQVWRSLNGLP</sequence>
<dbReference type="HOGENOM" id="CLU_095011_0_0_1"/>
<feature type="region of interest" description="Disordered" evidence="1">
    <location>
        <begin position="108"/>
        <end position="131"/>
    </location>
</feature>
<dbReference type="EMBL" id="ACJE01000002">
    <property type="protein sequence ID" value="EHA27956.1"/>
    <property type="molecule type" value="Genomic_DNA"/>
</dbReference>
<dbReference type="AlphaFoldDB" id="G3XNQ5"/>
<reference evidence="2 3" key="1">
    <citation type="journal article" date="2011" name="Genome Res.">
        <title>Comparative genomics of citric-acid-producing Aspergillus niger ATCC 1015 versus enzyme-producing CBS 513.88.</title>
        <authorList>
            <person name="Andersen M.R."/>
            <person name="Salazar M.P."/>
            <person name="Schaap P.J."/>
            <person name="van de Vondervoort P.J."/>
            <person name="Culley D."/>
            <person name="Thykaer J."/>
            <person name="Frisvad J.C."/>
            <person name="Nielsen K.F."/>
            <person name="Albang R."/>
            <person name="Albermann K."/>
            <person name="Berka R.M."/>
            <person name="Braus G.H."/>
            <person name="Braus-Stromeyer S.A."/>
            <person name="Corrochano L.M."/>
            <person name="Dai Z."/>
            <person name="van Dijck P.W."/>
            <person name="Hofmann G."/>
            <person name="Lasure L.L."/>
            <person name="Magnuson J.K."/>
            <person name="Menke H."/>
            <person name="Meijer M."/>
            <person name="Meijer S.L."/>
            <person name="Nielsen J.B."/>
            <person name="Nielsen M.L."/>
            <person name="van Ooyen A.J."/>
            <person name="Pel H.J."/>
            <person name="Poulsen L."/>
            <person name="Samson R.A."/>
            <person name="Stam H."/>
            <person name="Tsang A."/>
            <person name="van den Brink J.M."/>
            <person name="Atkins A."/>
            <person name="Aerts A."/>
            <person name="Shapiro H."/>
            <person name="Pangilinan J."/>
            <person name="Salamov A."/>
            <person name="Lou Y."/>
            <person name="Lindquist E."/>
            <person name="Lucas S."/>
            <person name="Grimwood J."/>
            <person name="Grigoriev I.V."/>
            <person name="Kubicek C.P."/>
            <person name="Martinez D."/>
            <person name="van Peij N.N."/>
            <person name="Roubos J.A."/>
            <person name="Nielsen J."/>
            <person name="Baker S.E."/>
        </authorList>
    </citation>
    <scope>NUCLEOTIDE SEQUENCE [LARGE SCALE GENOMIC DNA]</scope>
    <source>
        <strain evidence="3">ATCC 1015 / CBS 113.46 / FGSC A1144 / LSHB Ac4 / NCTC 3858a / NRRL 328 / USDA 3528.7</strain>
    </source>
</reference>
<name>G3XNQ5_ASPNA</name>
<dbReference type="Proteomes" id="UP000009038">
    <property type="component" value="Unassembled WGS sequence"/>
</dbReference>
<accession>G3XNQ5</accession>
<gene>
    <name evidence="2" type="ORF">ASPNIDRAFT_41898</name>
</gene>
<organism evidence="2 3">
    <name type="scientific">Aspergillus niger (strain ATCC 1015 / CBS 113.46 / FGSC A1144 / LSHB Ac4 / NCTC 3858a / NRRL 328 / USDA 3528.7)</name>
    <dbReference type="NCBI Taxonomy" id="380704"/>
    <lineage>
        <taxon>Eukaryota</taxon>
        <taxon>Fungi</taxon>
        <taxon>Dikarya</taxon>
        <taxon>Ascomycota</taxon>
        <taxon>Pezizomycotina</taxon>
        <taxon>Eurotiomycetes</taxon>
        <taxon>Eurotiomycetidae</taxon>
        <taxon>Eurotiales</taxon>
        <taxon>Aspergillaceae</taxon>
        <taxon>Aspergillus</taxon>
        <taxon>Aspergillus subgen. Circumdati</taxon>
    </lineage>
</organism>